<organism evidence="3 4">
    <name type="scientific">Saponaria officinalis</name>
    <name type="common">Common soapwort</name>
    <name type="synonym">Lychnis saponaria</name>
    <dbReference type="NCBI Taxonomy" id="3572"/>
    <lineage>
        <taxon>Eukaryota</taxon>
        <taxon>Viridiplantae</taxon>
        <taxon>Streptophyta</taxon>
        <taxon>Embryophyta</taxon>
        <taxon>Tracheophyta</taxon>
        <taxon>Spermatophyta</taxon>
        <taxon>Magnoliopsida</taxon>
        <taxon>eudicotyledons</taxon>
        <taxon>Gunneridae</taxon>
        <taxon>Pentapetalae</taxon>
        <taxon>Caryophyllales</taxon>
        <taxon>Caryophyllaceae</taxon>
        <taxon>Caryophylleae</taxon>
        <taxon>Saponaria</taxon>
    </lineage>
</organism>
<dbReference type="InterPro" id="IPR008395">
    <property type="entry name" value="Agenet-like_dom"/>
</dbReference>
<dbReference type="Pfam" id="PF05641">
    <property type="entry name" value="Agenet"/>
    <property type="match status" value="1"/>
</dbReference>
<feature type="region of interest" description="Disordered" evidence="1">
    <location>
        <begin position="97"/>
        <end position="116"/>
    </location>
</feature>
<gene>
    <name evidence="3" type="ORF">RND81_11G059600</name>
</gene>
<reference evidence="3" key="1">
    <citation type="submission" date="2024-03" db="EMBL/GenBank/DDBJ databases">
        <title>WGS assembly of Saponaria officinalis var. Norfolk2.</title>
        <authorList>
            <person name="Jenkins J."/>
            <person name="Shu S."/>
            <person name="Grimwood J."/>
            <person name="Barry K."/>
            <person name="Goodstein D."/>
            <person name="Schmutz J."/>
            <person name="Leebens-Mack J."/>
            <person name="Osbourn A."/>
        </authorList>
    </citation>
    <scope>NUCLEOTIDE SEQUENCE [LARGE SCALE GENOMIC DNA]</scope>
    <source>
        <strain evidence="3">JIC</strain>
    </source>
</reference>
<dbReference type="PANTHER" id="PTHR31917">
    <property type="entry name" value="AGENET DOMAIN-CONTAINING PROTEIN-RELATED"/>
    <property type="match status" value="1"/>
</dbReference>
<dbReference type="Gene3D" id="2.30.30.490">
    <property type="match status" value="1"/>
</dbReference>
<dbReference type="SMART" id="SM00743">
    <property type="entry name" value="Agenet"/>
    <property type="match status" value="2"/>
</dbReference>
<name>A0AAW1HIH8_SAPOF</name>
<proteinExistence type="predicted"/>
<dbReference type="InterPro" id="IPR001025">
    <property type="entry name" value="BAH_dom"/>
</dbReference>
<dbReference type="EMBL" id="JBDFQZ010000011">
    <property type="protein sequence ID" value="KAK9676176.1"/>
    <property type="molecule type" value="Genomic_DNA"/>
</dbReference>
<dbReference type="AlphaFoldDB" id="A0AAW1HIH8"/>
<comment type="caution">
    <text evidence="3">The sequence shown here is derived from an EMBL/GenBank/DDBJ whole genome shotgun (WGS) entry which is preliminary data.</text>
</comment>
<dbReference type="PROSITE" id="PS51038">
    <property type="entry name" value="BAH"/>
    <property type="match status" value="1"/>
</dbReference>
<dbReference type="Pfam" id="PF01426">
    <property type="entry name" value="BAH"/>
    <property type="match status" value="1"/>
</dbReference>
<dbReference type="PANTHER" id="PTHR31917:SF58">
    <property type="entry name" value="AGENET AND BROMO-ADJACENT HOMOLOGY (BAH) DOMAIN-CONTAINING PROTEIN"/>
    <property type="match status" value="1"/>
</dbReference>
<feature type="compositionally biased region" description="Basic and acidic residues" evidence="1">
    <location>
        <begin position="634"/>
        <end position="645"/>
    </location>
</feature>
<accession>A0AAW1HIH8</accession>
<dbReference type="SMART" id="SM00439">
    <property type="entry name" value="BAH"/>
    <property type="match status" value="1"/>
</dbReference>
<feature type="compositionally biased region" description="Basic and acidic residues" evidence="1">
    <location>
        <begin position="302"/>
        <end position="318"/>
    </location>
</feature>
<dbReference type="Proteomes" id="UP001443914">
    <property type="component" value="Unassembled WGS sequence"/>
</dbReference>
<feature type="region of interest" description="Disordered" evidence="1">
    <location>
        <begin position="297"/>
        <end position="320"/>
    </location>
</feature>
<evidence type="ECO:0000313" key="3">
    <source>
        <dbReference type="EMBL" id="KAK9676176.1"/>
    </source>
</evidence>
<dbReference type="InterPro" id="IPR043151">
    <property type="entry name" value="BAH_sf"/>
</dbReference>
<sequence length="673" mass="77111">MARWPATVVETAAQGGGGYLGWEEVYVRTEKGRKEIHYTMKRRDGGNDLAVIAKEKSLRHMTYRFLLDFDSTSSMTCSSKPRSKRELIDWLNSFIPDTPNPLSPQKSGGPSDAKETDSFDLETIKDTQLPKVGFYTKEFQWLGSPWTCKKKRRHYQAFCRNGFKISVNVFVHVLAEENNRLVAYLDDMYEDVRGSKMVVVRWFHKIDEVGLDLPLDFNDREIFFSLCLQDLSIECIDGLAMVLSPDHYEKFPSVAKHTKLEPYVCGRQFDNDDLKPFDVTQVKGYWKQDILKHMFSQSSSRPLDKSKVPDDSVRRDFDFDANGPKPRKRLRLARDYKMNIPPCSTMRDPMEIDDVNGERNLGASQGPRVTVSRMGMKVEAPRQSTAVGSVVEVLSQDSGMRGCWFRATVIKKHKNKLKLSYHDIKDAEDEANCLQEWVMASRIAVHDEMGLRIDGRTTIRPSFLSNEGKIPQAFNVGAVVDAWQYDGWWEGIVIQKKSGDTFRVYFPGEKREAVLGRSDLRQSQEWVENTWRKLSERPDNAASILAGMTCAYKQPEGDPRKTECSADLNENKKVVPDLSKDDFLSQLKWKTLGKRRRSCFSVQKLYPRGGRVNSERTLSHRTKHENLTHSTTKVRKEGSETSKVDREKCKYTNDSLFTPSVIPPPLTSLVMSR</sequence>
<evidence type="ECO:0000256" key="1">
    <source>
        <dbReference type="SAM" id="MobiDB-lite"/>
    </source>
</evidence>
<protein>
    <recommendedName>
        <fullName evidence="2">BAH domain-containing protein</fullName>
    </recommendedName>
</protein>
<evidence type="ECO:0000259" key="2">
    <source>
        <dbReference type="PROSITE" id="PS51038"/>
    </source>
</evidence>
<dbReference type="GO" id="GO:0003682">
    <property type="term" value="F:chromatin binding"/>
    <property type="evidence" value="ECO:0007669"/>
    <property type="project" value="InterPro"/>
</dbReference>
<feature type="domain" description="BAH" evidence="2">
    <location>
        <begin position="163"/>
        <end position="280"/>
    </location>
</feature>
<dbReference type="InterPro" id="IPR014002">
    <property type="entry name" value="Agenet_dom_plant"/>
</dbReference>
<dbReference type="CDD" id="cd20405">
    <property type="entry name" value="Tudor_Agenet_AtDUF_rpt1_3"/>
    <property type="match status" value="1"/>
</dbReference>
<feature type="region of interest" description="Disordered" evidence="1">
    <location>
        <begin position="625"/>
        <end position="645"/>
    </location>
</feature>
<evidence type="ECO:0000313" key="4">
    <source>
        <dbReference type="Proteomes" id="UP001443914"/>
    </source>
</evidence>
<keyword evidence="4" id="KW-1185">Reference proteome</keyword>